<evidence type="ECO:0000259" key="4">
    <source>
        <dbReference type="Pfam" id="PF23227"/>
    </source>
</evidence>
<dbReference type="Pfam" id="PF23227">
    <property type="entry name" value="HEAT_MROH2B_C"/>
    <property type="match status" value="1"/>
</dbReference>
<feature type="compositionally biased region" description="Low complexity" evidence="2">
    <location>
        <begin position="23"/>
        <end position="34"/>
    </location>
</feature>
<dbReference type="InterPro" id="IPR048465">
    <property type="entry name" value="Maestro-like_HEAT"/>
</dbReference>
<dbReference type="InterPro" id="IPR055406">
    <property type="entry name" value="HEAT_Maestro"/>
</dbReference>
<organism evidence="5 6">
    <name type="scientific">Pipra filicauda</name>
    <name type="common">Wire-tailed manakin</name>
    <dbReference type="NCBI Taxonomy" id="649802"/>
    <lineage>
        <taxon>Eukaryota</taxon>
        <taxon>Metazoa</taxon>
        <taxon>Chordata</taxon>
        <taxon>Craniata</taxon>
        <taxon>Vertebrata</taxon>
        <taxon>Euteleostomi</taxon>
        <taxon>Archelosauria</taxon>
        <taxon>Archosauria</taxon>
        <taxon>Dinosauria</taxon>
        <taxon>Saurischia</taxon>
        <taxon>Theropoda</taxon>
        <taxon>Coelurosauria</taxon>
        <taxon>Aves</taxon>
        <taxon>Neognathae</taxon>
        <taxon>Neoaves</taxon>
        <taxon>Telluraves</taxon>
        <taxon>Australaves</taxon>
        <taxon>Passeriformes</taxon>
        <taxon>Pipridae</taxon>
        <taxon>Pipra</taxon>
    </lineage>
</organism>
<feature type="region of interest" description="Disordered" evidence="2">
    <location>
        <begin position="164"/>
        <end position="243"/>
    </location>
</feature>
<evidence type="ECO:0000256" key="2">
    <source>
        <dbReference type="SAM" id="MobiDB-lite"/>
    </source>
</evidence>
<evidence type="ECO:0000259" key="3">
    <source>
        <dbReference type="Pfam" id="PF21047"/>
    </source>
</evidence>
<dbReference type="AlphaFoldDB" id="A0A6J2HKU0"/>
<feature type="compositionally biased region" description="Low complexity" evidence="2">
    <location>
        <begin position="228"/>
        <end position="243"/>
    </location>
</feature>
<keyword evidence="1" id="KW-0677">Repeat</keyword>
<dbReference type="PANTHER" id="PTHR23120:SF42">
    <property type="entry name" value="MAESTRO HEAT-LIKE REPEAT FAMILY MEMBER 3"/>
    <property type="match status" value="1"/>
</dbReference>
<dbReference type="InterPro" id="IPR016024">
    <property type="entry name" value="ARM-type_fold"/>
</dbReference>
<gene>
    <name evidence="6" type="primary">LOC113993931</name>
</gene>
<protein>
    <submittedName>
        <fullName evidence="6">Uncharacterized protein LOC113993931</fullName>
    </submittedName>
</protein>
<evidence type="ECO:0000256" key="1">
    <source>
        <dbReference type="ARBA" id="ARBA00022737"/>
    </source>
</evidence>
<feature type="domain" description="Maestro/Maestro-like HEAT-repeats" evidence="4">
    <location>
        <begin position="942"/>
        <end position="1186"/>
    </location>
</feature>
<evidence type="ECO:0000313" key="5">
    <source>
        <dbReference type="Proteomes" id="UP000504627"/>
    </source>
</evidence>
<sequence length="1194" mass="133982">MAGRRFSLFRLLRRKNRRGPGVAPAQQAEEPLQQDPGQDRTEEQDRPRGRFHRAVQRLLKIMRIRRRTPRTTPPELVSEPDTRPAELKEKPDGSTAPIDCTATSDTAVSEDTANPDTALANLIAKDDTEPSHCTAKPDTALAEDTTSSDTTATDVMAKADMAPMAIDGTSPSDAAPMDGTAKPDTALPGDTTGSDTDLVAQADITPMPTEGRASSDEAPMDDAANPETAVTDDTTNTETTTSDLMAEGDAASEGIGNAATTPAESVTDAPSVHFLEGKGVSSWKPVPTIVWYIHHDLTSHVSPHTDICRLAEAHPRDVVMTLLSCAPECDRAAAMMWRSIGSSGTAVEKVLPVLLRVMEDWPVHGMSTSDGDNRDVFALAATLALWLIIQEPKCQDAVMNYIPRLLVALLFQVSMSTEQVPEEVNTFWRGCLEQHRLPTQPSRFLVETIKALLCHLPWEDIWMARKRRLAWDPLLNSDSHHYAVGLHVREMRRQLTPSHSPLAIHLLGLLSSEDPRWELPALEFLVELLDYLDGRRCQSSVEQILSRHLQSECPERRRLALRGRMVLWMDLSMAQSICSLSQHLLELLPDADGELVVMTLSVFVTVLRDKDIRALISTAPKLAEALRPLFDNLSSFHFFQTVMEVLVEGGTKPLEMQMHQSLVLWFFLHYDEHQCVAEVPTIVRSMHQCLTSHMAPGVRMHTNICRLAEAHPHDVVMTLLRCAPECDRAAAMMWRSIGSSGTAVEKVLPTLLQVMEDWPVHGMFTSDGDNRDVFALAATLALWLIIQEPKCQDAVMNYIPRLLVALLFQVSMSTEQVPEEVNTFWRGCLEQHRLPTQPSRFLVQTIKALFCRLQWDNEVVLVEHKRGWDTLLCADTQHYAVGLLAREMRHILLPFYSRMAIHLLGLLSSEDPRWELPALAFLVEVLDFLDGITCHDSVLPILSRNLQSQCQERQRLALRGLLVLAVDPSMAQSICSLAESLLELLPDADGELVVMTLSVFESMLQDEDIRAFVSTAPKLAEALRPLFDNDNTHVQLLSIRLFREVMELLVEEGTQLLETQVHQSLVPLFIHGHDENQCVAEASREVLLCAARFLKRRDLEKLLRKEQHFKFCDCLMDKDVSRRAEHLHQALPYLQSPQQPLREAAVRFMGIAAWHMQDLQLLMRAFEAMSQDDCPSYCTMRTEFLSAFRRAVTK</sequence>
<feature type="compositionally biased region" description="Low complexity" evidence="2">
    <location>
        <begin position="138"/>
        <end position="151"/>
    </location>
</feature>
<feature type="domain" description="Maestro-like HEAT-repeats" evidence="3">
    <location>
        <begin position="281"/>
        <end position="351"/>
    </location>
</feature>
<dbReference type="Proteomes" id="UP000504627">
    <property type="component" value="Unplaced"/>
</dbReference>
<dbReference type="GO" id="GO:0005737">
    <property type="term" value="C:cytoplasm"/>
    <property type="evidence" value="ECO:0007669"/>
    <property type="project" value="TreeGrafter"/>
</dbReference>
<dbReference type="Pfam" id="PF21047">
    <property type="entry name" value="HEAT_Maestro"/>
    <property type="match status" value="2"/>
</dbReference>
<feature type="domain" description="Maestro-like HEAT-repeats" evidence="3">
    <location>
        <begin position="599"/>
        <end position="748"/>
    </location>
</feature>
<feature type="compositionally biased region" description="Basic and acidic residues" evidence="2">
    <location>
        <begin position="37"/>
        <end position="48"/>
    </location>
</feature>
<feature type="compositionally biased region" description="Low complexity" evidence="2">
    <location>
        <begin position="1"/>
        <end position="10"/>
    </location>
</feature>
<evidence type="ECO:0000313" key="6">
    <source>
        <dbReference type="RefSeq" id="XP_027588330.1"/>
    </source>
</evidence>
<dbReference type="PANTHER" id="PTHR23120">
    <property type="entry name" value="MAESTRO-RELATED HEAT DOMAIN-CONTAINING"/>
    <property type="match status" value="1"/>
</dbReference>
<dbReference type="Gene3D" id="1.25.10.10">
    <property type="entry name" value="Leucine-rich Repeat Variant"/>
    <property type="match status" value="1"/>
</dbReference>
<reference evidence="6" key="1">
    <citation type="submission" date="2025-08" db="UniProtKB">
        <authorList>
            <consortium name="RefSeq"/>
        </authorList>
    </citation>
    <scope>IDENTIFICATION</scope>
    <source>
        <tissue evidence="6">Muscle</tissue>
    </source>
</reference>
<name>A0A6J2HKU0_9PASS</name>
<dbReference type="InterPro" id="IPR045206">
    <property type="entry name" value="Maestro_heat-like_prot"/>
</dbReference>
<keyword evidence="5" id="KW-1185">Reference proteome</keyword>
<accession>A0A6J2HKU0</accession>
<dbReference type="SUPFAM" id="SSF48371">
    <property type="entry name" value="ARM repeat"/>
    <property type="match status" value="2"/>
</dbReference>
<feature type="compositionally biased region" description="Basic and acidic residues" evidence="2">
    <location>
        <begin position="80"/>
        <end position="92"/>
    </location>
</feature>
<dbReference type="InParanoid" id="A0A6J2HKU0"/>
<feature type="region of interest" description="Disordered" evidence="2">
    <location>
        <begin position="128"/>
        <end position="151"/>
    </location>
</feature>
<dbReference type="RefSeq" id="XP_027588330.1">
    <property type="nucleotide sequence ID" value="XM_027732529.2"/>
</dbReference>
<feature type="region of interest" description="Disordered" evidence="2">
    <location>
        <begin position="1"/>
        <end position="52"/>
    </location>
</feature>
<feature type="region of interest" description="Disordered" evidence="2">
    <location>
        <begin position="65"/>
        <end position="113"/>
    </location>
</feature>
<proteinExistence type="predicted"/>
<dbReference type="InterPro" id="IPR011989">
    <property type="entry name" value="ARM-like"/>
</dbReference>
<feature type="compositionally biased region" description="Polar residues" evidence="2">
    <location>
        <begin position="101"/>
        <end position="113"/>
    </location>
</feature>
<dbReference type="GeneID" id="113993931"/>